<dbReference type="GO" id="GO:0004823">
    <property type="term" value="F:leucine-tRNA ligase activity"/>
    <property type="evidence" value="ECO:0007669"/>
    <property type="project" value="UniProtKB-EC"/>
</dbReference>
<evidence type="ECO:0000259" key="14">
    <source>
        <dbReference type="PROSITE" id="PS51192"/>
    </source>
</evidence>
<feature type="region of interest" description="Disordered" evidence="13">
    <location>
        <begin position="1078"/>
        <end position="1134"/>
    </location>
</feature>
<dbReference type="Pfam" id="PF08264">
    <property type="entry name" value="Anticodon_1"/>
    <property type="match status" value="1"/>
</dbReference>
<organism evidence="16 17">
    <name type="scientific">Pycnoporus cinnabarinus</name>
    <name type="common">Cinnabar-red polypore</name>
    <name type="synonym">Trametes cinnabarina</name>
    <dbReference type="NCBI Taxonomy" id="5643"/>
    <lineage>
        <taxon>Eukaryota</taxon>
        <taxon>Fungi</taxon>
        <taxon>Dikarya</taxon>
        <taxon>Basidiomycota</taxon>
        <taxon>Agaricomycotina</taxon>
        <taxon>Agaricomycetes</taxon>
        <taxon>Polyporales</taxon>
        <taxon>Polyporaceae</taxon>
        <taxon>Trametes</taxon>
    </lineage>
</organism>
<dbReference type="FunFam" id="3.90.740.10:FF:000001">
    <property type="entry name" value="Leucine--tRNA ligase, cytoplasmic"/>
    <property type="match status" value="1"/>
</dbReference>
<dbReference type="InterPro" id="IPR027417">
    <property type="entry name" value="P-loop_NTPase"/>
</dbReference>
<dbReference type="SMART" id="SM00487">
    <property type="entry name" value="DEXDc"/>
    <property type="match status" value="1"/>
</dbReference>
<evidence type="ECO:0000256" key="1">
    <source>
        <dbReference type="ARBA" id="ARBA00004123"/>
    </source>
</evidence>
<dbReference type="InterPro" id="IPR038718">
    <property type="entry name" value="SNF2-like_sf"/>
</dbReference>
<dbReference type="Pfam" id="PF00133">
    <property type="entry name" value="tRNA-synt_1"/>
    <property type="match status" value="2"/>
</dbReference>
<dbReference type="Gene3D" id="3.40.50.300">
    <property type="entry name" value="P-loop containing nucleotide triphosphate hydrolases"/>
    <property type="match status" value="1"/>
</dbReference>
<dbReference type="HOGENOM" id="CLU_232228_0_0_1"/>
<dbReference type="PANTHER" id="PTHR45794">
    <property type="entry name" value="LEUCYL-TRNA SYNTHETASE"/>
    <property type="match status" value="1"/>
</dbReference>
<proteinExistence type="inferred from homology"/>
<dbReference type="OrthoDB" id="10249672at2759"/>
<keyword evidence="5" id="KW-0547">Nucleotide-binding</keyword>
<dbReference type="Proteomes" id="UP000029665">
    <property type="component" value="Unassembled WGS sequence"/>
</dbReference>
<keyword evidence="9" id="KW-0030">Aminoacyl-tRNA synthetase</keyword>
<sequence length="2112" mass="239745">MASANTIELAQTGKRDELRELEKKYQARWAEERIFEVNAPTAEELAGLSRTEIRQKHPKWFGTFPYPYTNGSLHLGHAFTISKIEFAAGFHRMIGERVLFPHGFHCTGMPIKAAADKIVREIEMFGENFERFQLEEESAPAAPTTTSDGPAKAVDKAKKGKVAAKATGLQYQFQIMESMGVPREEIKKFADPYYWLQYYPPICIEDNKLFGSRIDWRRSFITTDANPYYDSFVRWQMNKLYKLGKIKFGERYTVYSPKDGQPCMDHDRSEGEALGPTEYTGIKMEVVQWSPEAAKAVEGKVGDRKVYLVAATLRPETMYGQTNCFVGTAIKYGVFAINDKEAYVCTYRAARNMAYQGIMAVRGQINQLLEIDGTALIGTKIKAPFSIIPEVYVLPMENVLPTKGTGVVTSVPSDSPDDFQTLTDLKKKPEFYKVDPSWVAVDPIPVISTQTYGEMTAPAVVKQLKIQSQKDTKQLAEAKEIAYKEGFYNGTMLVGEFKGVPVQEAKSRVREKLIEAGLAFPYAEPEGLIISRSSDECVIALMDQWYLDYGEPSWRAQAEKLVAKMETYNVETRNAFEGVLAWLNKWACARTYGLGSKLPWDPQFLVESLSDSTIYMSYYTVAHLLHSKLDGSVPGPLGITADQMTDEMWEYVLNGGPWPENAPFPKEKADAMKNEFEYFYPFDVRSSGKDLIPNHLTFCVYNHAAIFPEDKWPLSMRTNGHLMVNGQKMSKSKGNSMTMRQCIEKFGADATRLCLADAGDGIEDANFDEKTANANILRLHTLIGWCDEIIQGKANLRQGPRNYHDTVFEHEVNDLVAKTKDFYANMQYKDALKYGFYELQSSRDWYREVTADVGMHAELAEWWIRVAALIVSPIAPHFSEHVWSTILKEPKSVQLARWPEPSTIVDQSILDSAVYMRGTIKTMRDAELSLLKKMNKGKDRAEATYDPKRPRAVRIYVATAFPEWQDQCVQVIKEAYNVEHDRVDDQKVREILTERGLIKDKRAMPFVQAFKKRMSQFGAQTAFNRSVPFSETKVLHEILPYLKRTLNLKDAEVLLADQAKQQDLSTLTKTLIDSAEPGNPAFEYYNEDSDPDFNPGAYEPEPTKKRGRKSHNSHSVRETSNSPPSKKRRRDTLVNIGVKSSRSRGWLVFTTVMVSYLDFGAVTKKPSAVPTCPNLLLQYFGDLGIKPMSESDKDGDEEVDSLEDDEKEYADPDEDSEYDEGPPPLPRTLAILVNKSNLKLPTTSMADDSVTEPESDPEEFELTARPLPSLKRMATERPTAAIAPPHKEVKPSVQDDSETEPEDGEPCWIHSMPLQHARPVPAATSKPAEDSDSETEPESDPEWALEDVQRRPEFPLKPTETIGEPLVLDKLHRVPRSVNTFLRKTIQVIAFLSAIMRKRGDSLDIDRRRSHVAHLQNSKDWKERRSLPPANATWPTCLIIAPSSVVGNWEREFETWGYFEVGMYIGSPTQRADVLTDFKLGRLDVLITSVDVARIDIDLIDELPWSCIFIDEVHRVKNPRSKLADAFSRFTCPRRFGLSGTVIQNGYEELWTVLNWTNPGAVGTRKQWELYVEKPLRIGQSKSASDEEHVQAALVAKTLTEKLLPHIFLRRTKQIIEDQLPRKTDQVVFCPLTPMQIEVYKRILNLEAVSNLVHKDEPCDCGSKKARRKCCHPVHPGDLFKYMSTLIKISNHLALILPSPSDTTEQVGMGLRISCLMALTTSRLRVIANWQGLPFRPAPLPKYGPSMLRAEFCGKWMVLETLLKEWRKEGGNKVLIFTKSVKLLEMLEFHLNTRGLRFLKLDGSTKQSDRMPMIDRFQEDPDVFIFLISTMAGGTGLNLTAANKVVVFDPNWNPAHDLQAMDRAYRFGQTRDVSVYRLLGAGSIEELIYARQVYKQQQMQVGYNASLQTRYFEGVQGDKRKQGELFGIKNIFRLHERTLATKMTIERAHVSDLDWAFAYMGGAKRPKGKHDGVKWVYEEEAKTGKDYDDLRGLGALLFDDDPPEVKHNPSDIEKTLNAIGERKKKAKQAKQRRDSGKGKSPEPEWPPKRRHHKAPPSPRSKLRIRQRALIEQGLLKAPEDLPKFAKDFAQKSLEEQNAFLAQLDDYAKKNFK</sequence>
<dbReference type="PROSITE" id="PS51194">
    <property type="entry name" value="HELICASE_CTER"/>
    <property type="match status" value="1"/>
</dbReference>
<feature type="domain" description="Helicase ATP-binding" evidence="14">
    <location>
        <begin position="1365"/>
        <end position="1560"/>
    </location>
</feature>
<comment type="subcellular location">
    <subcellularLocation>
        <location evidence="1">Nucleus</location>
    </subcellularLocation>
</comment>
<evidence type="ECO:0000256" key="13">
    <source>
        <dbReference type="SAM" id="MobiDB-lite"/>
    </source>
</evidence>
<dbReference type="Gene3D" id="3.40.50.10810">
    <property type="entry name" value="Tandem AAA-ATPase domain"/>
    <property type="match status" value="1"/>
</dbReference>
<keyword evidence="7" id="KW-0067">ATP-binding</keyword>
<dbReference type="STRING" id="5643.A0A060SDE7"/>
<keyword evidence="17" id="KW-1185">Reference proteome</keyword>
<dbReference type="PROSITE" id="PS00690">
    <property type="entry name" value="DEAH_ATP_HELICASE"/>
    <property type="match status" value="1"/>
</dbReference>
<evidence type="ECO:0000256" key="6">
    <source>
        <dbReference type="ARBA" id="ARBA00022801"/>
    </source>
</evidence>
<protein>
    <recommendedName>
        <fullName evidence="3">leucine--tRNA ligase</fullName>
        <ecNumber evidence="3">6.1.1.4</ecNumber>
    </recommendedName>
    <alternativeName>
        <fullName evidence="11">Leucyl-tRNA synthetase</fullName>
    </alternativeName>
</protein>
<dbReference type="InterPro" id="IPR009008">
    <property type="entry name" value="Val/Leu/Ile-tRNA-synth_edit"/>
</dbReference>
<evidence type="ECO:0000256" key="11">
    <source>
        <dbReference type="ARBA" id="ARBA00030520"/>
    </source>
</evidence>
<keyword evidence="4" id="KW-0436">Ligase</keyword>
<dbReference type="GO" id="GO:0002161">
    <property type="term" value="F:aminoacyl-tRNA deacylase activity"/>
    <property type="evidence" value="ECO:0007669"/>
    <property type="project" value="InterPro"/>
</dbReference>
<feature type="compositionally biased region" description="Acidic residues" evidence="13">
    <location>
        <begin position="1295"/>
        <end position="1305"/>
    </location>
</feature>
<dbReference type="GO" id="GO:0005634">
    <property type="term" value="C:nucleus"/>
    <property type="evidence" value="ECO:0007669"/>
    <property type="project" value="UniProtKB-SubCell"/>
</dbReference>
<dbReference type="GO" id="GO:0005524">
    <property type="term" value="F:ATP binding"/>
    <property type="evidence" value="ECO:0007669"/>
    <property type="project" value="UniProtKB-KW"/>
</dbReference>
<dbReference type="InterPro" id="IPR000330">
    <property type="entry name" value="SNF2_N"/>
</dbReference>
<gene>
    <name evidence="16" type="ORF">BN946_scf184999.g54</name>
</gene>
<evidence type="ECO:0000256" key="12">
    <source>
        <dbReference type="ARBA" id="ARBA00047469"/>
    </source>
</evidence>
<feature type="compositionally biased region" description="Acidic residues" evidence="13">
    <location>
        <begin position="1330"/>
        <end position="1345"/>
    </location>
</feature>
<dbReference type="SUPFAM" id="SSF47323">
    <property type="entry name" value="Anticodon-binding domain of a subclass of class I aminoacyl-tRNA synthetases"/>
    <property type="match status" value="1"/>
</dbReference>
<evidence type="ECO:0000256" key="7">
    <source>
        <dbReference type="ARBA" id="ARBA00022840"/>
    </source>
</evidence>
<name>A0A060SDE7_PYCCI</name>
<dbReference type="SMART" id="SM00490">
    <property type="entry name" value="HELICc"/>
    <property type="match status" value="1"/>
</dbReference>
<dbReference type="NCBIfam" id="TIGR00395">
    <property type="entry name" value="leuS_arch"/>
    <property type="match status" value="1"/>
</dbReference>
<dbReference type="SUPFAM" id="SSF50677">
    <property type="entry name" value="ValRS/IleRS/LeuRS editing domain"/>
    <property type="match status" value="1"/>
</dbReference>
<dbReference type="InterPro" id="IPR001650">
    <property type="entry name" value="Helicase_C-like"/>
</dbReference>
<dbReference type="Gene3D" id="3.90.740.10">
    <property type="entry name" value="Valyl/Leucyl/Isoleucyl-tRNA synthetase, editing domain"/>
    <property type="match status" value="1"/>
</dbReference>
<dbReference type="Pfam" id="PF00176">
    <property type="entry name" value="SNF2-rel_dom"/>
    <property type="match status" value="1"/>
</dbReference>
<accession>A0A060SDE7</accession>
<evidence type="ECO:0000256" key="5">
    <source>
        <dbReference type="ARBA" id="ARBA00022741"/>
    </source>
</evidence>
<feature type="compositionally biased region" description="Basic residues" evidence="13">
    <location>
        <begin position="2048"/>
        <end position="2063"/>
    </location>
</feature>
<evidence type="ECO:0000256" key="4">
    <source>
        <dbReference type="ARBA" id="ARBA00022598"/>
    </source>
</evidence>
<feature type="region of interest" description="Disordered" evidence="13">
    <location>
        <begin position="2016"/>
        <end position="2063"/>
    </location>
</feature>
<evidence type="ECO:0000259" key="15">
    <source>
        <dbReference type="PROSITE" id="PS51194"/>
    </source>
</evidence>
<comment type="caution">
    <text evidence="16">The sequence shown here is derived from an EMBL/GenBank/DDBJ whole genome shotgun (WGS) entry which is preliminary data.</text>
</comment>
<dbReference type="Gene3D" id="3.40.50.620">
    <property type="entry name" value="HUPs"/>
    <property type="match status" value="1"/>
</dbReference>
<feature type="compositionally biased region" description="Acidic residues" evidence="13">
    <location>
        <begin position="1193"/>
        <end position="1220"/>
    </location>
</feature>
<comment type="catalytic activity">
    <reaction evidence="12">
        <text>tRNA(Leu) + L-leucine + ATP = L-leucyl-tRNA(Leu) + AMP + diphosphate</text>
        <dbReference type="Rhea" id="RHEA:11688"/>
        <dbReference type="Rhea" id="RHEA-COMP:9613"/>
        <dbReference type="Rhea" id="RHEA-COMP:9622"/>
        <dbReference type="ChEBI" id="CHEBI:30616"/>
        <dbReference type="ChEBI" id="CHEBI:33019"/>
        <dbReference type="ChEBI" id="CHEBI:57427"/>
        <dbReference type="ChEBI" id="CHEBI:78442"/>
        <dbReference type="ChEBI" id="CHEBI:78494"/>
        <dbReference type="ChEBI" id="CHEBI:456215"/>
        <dbReference type="EC" id="6.1.1.4"/>
    </reaction>
</comment>
<dbReference type="CDD" id="cd18793">
    <property type="entry name" value="SF2_C_SNF"/>
    <property type="match status" value="1"/>
</dbReference>
<comment type="similarity">
    <text evidence="2">Belongs to the class-I aminoacyl-tRNA synthetase family.</text>
</comment>
<evidence type="ECO:0000313" key="17">
    <source>
        <dbReference type="Proteomes" id="UP000029665"/>
    </source>
</evidence>
<dbReference type="InterPro" id="IPR002464">
    <property type="entry name" value="DNA/RNA_helicase_DEAH_CS"/>
</dbReference>
<reference evidence="16" key="1">
    <citation type="submission" date="2014-01" db="EMBL/GenBank/DDBJ databases">
        <title>The genome of the white-rot fungus Pycnoporus cinnabarinus: a basidiomycete model with a versatile arsenal for lignocellulosic biomass breakdown.</title>
        <authorList>
            <person name="Levasseur A."/>
            <person name="Lomascolo A."/>
            <person name="Ruiz-Duenas F.J."/>
            <person name="Uzan E."/>
            <person name="Piumi F."/>
            <person name="Kues U."/>
            <person name="Ram A.F.J."/>
            <person name="Murat C."/>
            <person name="Haon M."/>
            <person name="Benoit I."/>
            <person name="Arfi Y."/>
            <person name="Chevret D."/>
            <person name="Drula E."/>
            <person name="Kwon M.J."/>
            <person name="Gouret P."/>
            <person name="Lesage-Meessen L."/>
            <person name="Lombard V."/>
            <person name="Mariette J."/>
            <person name="Noirot C."/>
            <person name="Park J."/>
            <person name="Patyshakuliyeva A."/>
            <person name="Wieneger R.A.B."/>
            <person name="Wosten H.A.B."/>
            <person name="Martin F."/>
            <person name="Coutinho P.M."/>
            <person name="de Vries R."/>
            <person name="Martinez A.T."/>
            <person name="Klopp C."/>
            <person name="Pontarotti P."/>
            <person name="Henrissat B."/>
            <person name="Record E."/>
        </authorList>
    </citation>
    <scope>NUCLEOTIDE SEQUENCE [LARGE SCALE GENOMIC DNA]</scope>
    <source>
        <strain evidence="16">BRFM137</strain>
    </source>
</reference>
<feature type="region of interest" description="Disordered" evidence="13">
    <location>
        <begin position="1278"/>
        <end position="1357"/>
    </location>
</feature>
<keyword evidence="6" id="KW-0378">Hydrolase</keyword>
<evidence type="ECO:0000256" key="9">
    <source>
        <dbReference type="ARBA" id="ARBA00023146"/>
    </source>
</evidence>
<dbReference type="Pfam" id="PF00271">
    <property type="entry name" value="Helicase_C"/>
    <property type="match status" value="1"/>
</dbReference>
<feature type="domain" description="Helicase C-terminal" evidence="15">
    <location>
        <begin position="1758"/>
        <end position="1913"/>
    </location>
</feature>
<feature type="compositionally biased region" description="Basic and acidic residues" evidence="13">
    <location>
        <begin position="2031"/>
        <end position="2047"/>
    </location>
</feature>
<dbReference type="InterPro" id="IPR049730">
    <property type="entry name" value="SNF2/RAD54-like_C"/>
</dbReference>
<evidence type="ECO:0000313" key="16">
    <source>
        <dbReference type="EMBL" id="CDO70413.1"/>
    </source>
</evidence>
<dbReference type="SUPFAM" id="SSF52540">
    <property type="entry name" value="P-loop containing nucleoside triphosphate hydrolases"/>
    <property type="match status" value="2"/>
</dbReference>
<dbReference type="InterPro" id="IPR014729">
    <property type="entry name" value="Rossmann-like_a/b/a_fold"/>
</dbReference>
<evidence type="ECO:0000256" key="3">
    <source>
        <dbReference type="ARBA" id="ARBA00013164"/>
    </source>
</evidence>
<dbReference type="Pfam" id="PF24810">
    <property type="entry name" value="RBD_LARS1"/>
    <property type="match status" value="1"/>
</dbReference>
<dbReference type="InterPro" id="IPR009080">
    <property type="entry name" value="tRNAsynth_Ia_anticodon-bd"/>
</dbReference>
<dbReference type="PROSITE" id="PS51192">
    <property type="entry name" value="HELICASE_ATP_BIND_1"/>
    <property type="match status" value="1"/>
</dbReference>
<dbReference type="EMBL" id="CCBP010000081">
    <property type="protein sequence ID" value="CDO70413.1"/>
    <property type="molecule type" value="Genomic_DNA"/>
</dbReference>
<keyword evidence="8" id="KW-0648">Protein biosynthesis</keyword>
<dbReference type="InterPro" id="IPR004493">
    <property type="entry name" value="Leu-tRNA-synth_Ia_arc/euk"/>
</dbReference>
<evidence type="ECO:0000256" key="8">
    <source>
        <dbReference type="ARBA" id="ARBA00022917"/>
    </source>
</evidence>
<dbReference type="SUPFAM" id="SSF52374">
    <property type="entry name" value="Nucleotidylyl transferase"/>
    <property type="match status" value="1"/>
</dbReference>
<feature type="region of interest" description="Disordered" evidence="13">
    <location>
        <begin position="1187"/>
        <end position="1228"/>
    </location>
</feature>
<dbReference type="Gene3D" id="1.10.730.10">
    <property type="entry name" value="Isoleucyl-tRNA Synthetase, Domain 1"/>
    <property type="match status" value="1"/>
</dbReference>
<evidence type="ECO:0000256" key="2">
    <source>
        <dbReference type="ARBA" id="ARBA00005594"/>
    </source>
</evidence>
<dbReference type="InterPro" id="IPR014001">
    <property type="entry name" value="Helicase_ATP-bd"/>
</dbReference>
<dbReference type="InterPro" id="IPR002300">
    <property type="entry name" value="aa-tRNA-synth_Ia"/>
</dbReference>
<evidence type="ECO:0000256" key="10">
    <source>
        <dbReference type="ARBA" id="ARBA00023242"/>
    </source>
</evidence>
<dbReference type="EC" id="6.1.1.4" evidence="3"/>
<feature type="region of interest" description="Disordered" evidence="13">
    <location>
        <begin position="1242"/>
        <end position="1264"/>
    </location>
</feature>
<dbReference type="PANTHER" id="PTHR45794:SF1">
    <property type="entry name" value="LEUCINE--TRNA LIGASE, CYTOPLASMIC"/>
    <property type="match status" value="1"/>
</dbReference>
<dbReference type="InterPro" id="IPR013155">
    <property type="entry name" value="M/V/L/I-tRNA-synth_anticd-bd"/>
</dbReference>
<dbReference type="CDD" id="cd07959">
    <property type="entry name" value="Anticodon_Ia_Leu_AEc"/>
    <property type="match status" value="1"/>
</dbReference>
<dbReference type="GO" id="GO:0006429">
    <property type="term" value="P:leucyl-tRNA aminoacylation"/>
    <property type="evidence" value="ECO:0007669"/>
    <property type="project" value="InterPro"/>
</dbReference>
<feature type="compositionally biased region" description="Acidic residues" evidence="13">
    <location>
        <begin position="1249"/>
        <end position="1261"/>
    </location>
</feature>
<keyword evidence="10" id="KW-0539">Nucleus</keyword>
<dbReference type="FunFam" id="3.40.50.10810:FF:000019">
    <property type="entry name" value="DNA excision repair protein ERCC-6-like 2 isoform X1"/>
    <property type="match status" value="1"/>
</dbReference>
<feature type="compositionally biased region" description="Basic residues" evidence="13">
    <location>
        <begin position="1105"/>
        <end position="1114"/>
    </location>
</feature>
<dbReference type="InterPro" id="IPR055416">
    <property type="entry name" value="RBD_LARS1"/>
</dbReference>